<evidence type="ECO:0000313" key="3">
    <source>
        <dbReference type="EMBL" id="CEF62015.1"/>
    </source>
</evidence>
<dbReference type="CTD" id="36374380"/>
<feature type="compositionally biased region" description="Basic and acidic residues" evidence="1">
    <location>
        <begin position="55"/>
        <end position="80"/>
    </location>
</feature>
<keyword evidence="2" id="KW-0812">Transmembrane</keyword>
<reference evidence="5" key="3">
    <citation type="submission" date="2020-12" db="UniProtKB">
        <authorList>
            <consortium name="WormBaseParasite"/>
        </authorList>
    </citation>
    <scope>IDENTIFICATION</scope>
</reference>
<keyword evidence="2" id="KW-0472">Membrane</keyword>
<proteinExistence type="predicted"/>
<feature type="compositionally biased region" description="Basic and acidic residues" evidence="1">
    <location>
        <begin position="269"/>
        <end position="283"/>
    </location>
</feature>
<dbReference type="WBParaSite" id="SRAE_1000029100.1">
    <property type="protein sequence ID" value="SRAE_1000029100.1"/>
    <property type="gene ID" value="WBGene00256885"/>
</dbReference>
<dbReference type="EMBL" id="LN609528">
    <property type="protein sequence ID" value="CEF62015.1"/>
    <property type="molecule type" value="Genomic_DNA"/>
</dbReference>
<feature type="region of interest" description="Disordered" evidence="1">
    <location>
        <begin position="33"/>
        <end position="118"/>
    </location>
</feature>
<feature type="region of interest" description="Disordered" evidence="1">
    <location>
        <begin position="269"/>
        <end position="291"/>
    </location>
</feature>
<name>A0A090KWY1_STRRB</name>
<reference evidence="4" key="2">
    <citation type="submission" date="2014-09" db="EMBL/GenBank/DDBJ databases">
        <authorList>
            <person name="Martin A.A."/>
        </authorList>
    </citation>
    <scope>NUCLEOTIDE SEQUENCE</scope>
    <source>
        <strain evidence="4">ED321</strain>
    </source>
</reference>
<dbReference type="Proteomes" id="UP000035682">
    <property type="component" value="Unplaced"/>
</dbReference>
<evidence type="ECO:0000256" key="2">
    <source>
        <dbReference type="SAM" id="Phobius"/>
    </source>
</evidence>
<evidence type="ECO:0000313" key="6">
    <source>
        <dbReference type="WormBase" id="SRAE_1000029100"/>
    </source>
</evidence>
<evidence type="ECO:0000313" key="5">
    <source>
        <dbReference type="WBParaSite" id="SRAE_1000029100.1"/>
    </source>
</evidence>
<evidence type="ECO:0000256" key="1">
    <source>
        <dbReference type="SAM" id="MobiDB-lite"/>
    </source>
</evidence>
<keyword evidence="4" id="KW-1185">Reference proteome</keyword>
<protein>
    <submittedName>
        <fullName evidence="3 5">Uncharacterized protein</fullName>
    </submittedName>
</protein>
<evidence type="ECO:0000313" key="4">
    <source>
        <dbReference type="Proteomes" id="UP000035682"/>
    </source>
</evidence>
<sequence>MSTLGQLIKNFVIFFATYFTVTIFKCASNKKLGKKKNGKLHNQKHSEYGQNKILKNNDKEIKNRNEKDEKKVCDGSDLKSSKTKKTAINQLNQANSSKKVSDNGNNEQGKAEINSKKKIHQMNDPQIQICKKPKNDMSVENNTIVVDKYTEVDCKSILETNKKVLKKSSIREGEGQYKSLTLSPISIDSPLQMPKFPELNCVGEENDQKKDSTNSGKKNTDSEKQKNEEKLNVEKTQSISVVNNDIHKKNCNIIDDIIKDNIFEEVKKDDKEKEENNSLKLEETQSLNSIK</sequence>
<dbReference type="RefSeq" id="XP_024501217.1">
    <property type="nucleotide sequence ID" value="XM_024647105.1"/>
</dbReference>
<feature type="compositionally biased region" description="Basic residues" evidence="1">
    <location>
        <begin position="33"/>
        <end position="43"/>
    </location>
</feature>
<dbReference type="AlphaFoldDB" id="A0A090KWY1"/>
<keyword evidence="2" id="KW-1133">Transmembrane helix</keyword>
<dbReference type="WormBase" id="SRAE_1000029100">
    <property type="protein sequence ID" value="SRP05524"/>
    <property type="gene ID" value="WBGene00256885"/>
</dbReference>
<feature type="compositionally biased region" description="Basic and acidic residues" evidence="1">
    <location>
        <begin position="206"/>
        <end position="233"/>
    </location>
</feature>
<gene>
    <name evidence="3 5 6" type="ORF">SRAE_1000029100</name>
</gene>
<feature type="transmembrane region" description="Helical" evidence="2">
    <location>
        <begin position="6"/>
        <end position="27"/>
    </location>
</feature>
<dbReference type="GeneID" id="36374380"/>
<accession>A0A090KWY1</accession>
<reference evidence="3" key="1">
    <citation type="submission" date="2014-09" db="EMBL/GenBank/DDBJ databases">
        <authorList>
            <person name="Aslett A.Martin."/>
        </authorList>
    </citation>
    <scope>NUCLEOTIDE SEQUENCE</scope>
    <source>
        <strain evidence="3">ED321 Heterogonic</strain>
    </source>
</reference>
<feature type="region of interest" description="Disordered" evidence="1">
    <location>
        <begin position="203"/>
        <end position="239"/>
    </location>
</feature>
<feature type="compositionally biased region" description="Polar residues" evidence="1">
    <location>
        <begin position="86"/>
        <end position="108"/>
    </location>
</feature>
<organism evidence="3">
    <name type="scientific">Strongyloides ratti</name>
    <name type="common">Parasitic roundworm</name>
    <dbReference type="NCBI Taxonomy" id="34506"/>
    <lineage>
        <taxon>Eukaryota</taxon>
        <taxon>Metazoa</taxon>
        <taxon>Ecdysozoa</taxon>
        <taxon>Nematoda</taxon>
        <taxon>Chromadorea</taxon>
        <taxon>Rhabditida</taxon>
        <taxon>Tylenchina</taxon>
        <taxon>Panagrolaimomorpha</taxon>
        <taxon>Strongyloidoidea</taxon>
        <taxon>Strongyloididae</taxon>
        <taxon>Strongyloides</taxon>
    </lineage>
</organism>